<dbReference type="Gene3D" id="1.25.40.10">
    <property type="entry name" value="Tetratricopeptide repeat domain"/>
    <property type="match status" value="1"/>
</dbReference>
<evidence type="ECO:0000313" key="3">
    <source>
        <dbReference type="Proteomes" id="UP000006875"/>
    </source>
</evidence>
<dbReference type="RefSeq" id="WP_013387060.1">
    <property type="nucleotide sequence ID" value="NC_014632.1"/>
</dbReference>
<gene>
    <name evidence="2" type="ordered locus">Ilyop_0602</name>
</gene>
<proteinExistence type="predicted"/>
<evidence type="ECO:0008006" key="4">
    <source>
        <dbReference type="Google" id="ProtNLM"/>
    </source>
</evidence>
<dbReference type="KEGG" id="ipo:Ilyop_0602"/>
<dbReference type="Gene3D" id="1.10.150.130">
    <property type="match status" value="1"/>
</dbReference>
<sequence length="396" mass="46074">MVRKINKKNLVITPNLERAAENEFILLFPDKANTYIEKYNLAMEALEKEEFSKSETMLSNVVKNLKCHYESYNSLIDIALGQGNHLKVSKLFKQGEKDVQLILKNLKPEDMICWKYGSNRDFLTFVYNIGVRSLNAGNPVKAKETFSLLLKLNPSDEQDVSEILVDTLFELKDYNSVIKVSENYDKDKNPSMVFNEILSLYITGKLDEAKALISNLNSKNIKVYLQLEKENSFFQEESHKYIPFNSLQNKFLYYWENFGEYWNSAEGSIEFLKSNIPLDVCENFENETDSDDSPLEDLKTCSIEAFEDNLKEKNLKESTIKEHLDNIAIFQETLSSKEKIKEKLILVFKEGISKSRLNKLVTSLNQYFRFSIEDKDLLKEILFEFRNLKDNLLSSM</sequence>
<keyword evidence="1" id="KW-0238">DNA-binding</keyword>
<dbReference type="EMBL" id="CP002281">
    <property type="protein sequence ID" value="ADO82390.1"/>
    <property type="molecule type" value="Genomic_DNA"/>
</dbReference>
<dbReference type="eggNOG" id="ENOG502ZS98">
    <property type="taxonomic scope" value="Bacteria"/>
</dbReference>
<keyword evidence="3" id="KW-1185">Reference proteome</keyword>
<evidence type="ECO:0000256" key="1">
    <source>
        <dbReference type="ARBA" id="ARBA00023125"/>
    </source>
</evidence>
<dbReference type="GO" id="GO:0003677">
    <property type="term" value="F:DNA binding"/>
    <property type="evidence" value="ECO:0007669"/>
    <property type="project" value="UniProtKB-KW"/>
</dbReference>
<organism evidence="2 3">
    <name type="scientific">Ilyobacter polytropus (strain ATCC 51220 / DSM 2926 / LMG 16218 / CuHBu1)</name>
    <dbReference type="NCBI Taxonomy" id="572544"/>
    <lineage>
        <taxon>Bacteria</taxon>
        <taxon>Fusobacteriati</taxon>
        <taxon>Fusobacteriota</taxon>
        <taxon>Fusobacteriia</taxon>
        <taxon>Fusobacteriales</taxon>
        <taxon>Fusobacteriaceae</taxon>
        <taxon>Ilyobacter</taxon>
    </lineage>
</organism>
<evidence type="ECO:0000313" key="2">
    <source>
        <dbReference type="EMBL" id="ADO82390.1"/>
    </source>
</evidence>
<dbReference type="OrthoDB" id="6399948at2"/>
<reference evidence="2 3" key="1">
    <citation type="journal article" date="2010" name="Stand. Genomic Sci.">
        <title>Complete genome sequence of Ilyobacter polytropus type strain (CuHbu1).</title>
        <authorList>
            <person name="Sikorski J."/>
            <person name="Chertkov O."/>
            <person name="Lapidus A."/>
            <person name="Nolan M."/>
            <person name="Lucas S."/>
            <person name="Del Rio T.G."/>
            <person name="Tice H."/>
            <person name="Cheng J.F."/>
            <person name="Tapia R."/>
            <person name="Han C."/>
            <person name="Goodwin L."/>
            <person name="Pitluck S."/>
            <person name="Liolios K."/>
            <person name="Ivanova N."/>
            <person name="Mavromatis K."/>
            <person name="Mikhailova N."/>
            <person name="Pati A."/>
            <person name="Chen A."/>
            <person name="Palaniappan K."/>
            <person name="Land M."/>
            <person name="Hauser L."/>
            <person name="Chang Y.J."/>
            <person name="Jeffries C.D."/>
            <person name="Brambilla E."/>
            <person name="Yasawong M."/>
            <person name="Rohde M."/>
            <person name="Pukall R."/>
            <person name="Spring S."/>
            <person name="Goker M."/>
            <person name="Woyke T."/>
            <person name="Bristow J."/>
            <person name="Eisen J.A."/>
            <person name="Markowitz V."/>
            <person name="Hugenholtz P."/>
            <person name="Kyrpides N.C."/>
            <person name="Klenk H.P."/>
        </authorList>
    </citation>
    <scope>NUCLEOTIDE SEQUENCE [LARGE SCALE GENOMIC DNA]</scope>
    <source>
        <strain evidence="3">ATCC 51220 / DSM 2926 / LMG 16218 / CuHBu1</strain>
    </source>
</reference>
<dbReference type="InterPro" id="IPR010998">
    <property type="entry name" value="Integrase_recombinase_N"/>
</dbReference>
<accession>E3H6H7</accession>
<dbReference type="Proteomes" id="UP000006875">
    <property type="component" value="Chromosome"/>
</dbReference>
<protein>
    <recommendedName>
        <fullName evidence="4">Tetratricopeptide repeat protein</fullName>
    </recommendedName>
</protein>
<dbReference type="SUPFAM" id="SSF48452">
    <property type="entry name" value="TPR-like"/>
    <property type="match status" value="1"/>
</dbReference>
<dbReference type="AlphaFoldDB" id="E3H6H7"/>
<name>E3H6H7_ILYPC</name>
<dbReference type="InterPro" id="IPR011990">
    <property type="entry name" value="TPR-like_helical_dom_sf"/>
</dbReference>
<dbReference type="HOGENOM" id="CLU_695940_0_0_0"/>